<reference evidence="6" key="1">
    <citation type="submission" date="2019-04" db="EMBL/GenBank/DDBJ databases">
        <title>Sequencing of skin fungus with MAO and IRED activity.</title>
        <authorList>
            <person name="Marsaioli A.J."/>
            <person name="Bonatto J.M.C."/>
            <person name="Reis Junior O."/>
        </authorList>
    </citation>
    <scope>NUCLEOTIDE SEQUENCE</scope>
    <source>
        <strain evidence="6">30M1</strain>
    </source>
</reference>
<feature type="domain" description="B30.2/SPRY" evidence="5">
    <location>
        <begin position="1587"/>
        <end position="1782"/>
    </location>
</feature>
<dbReference type="Pfam" id="PF00023">
    <property type="entry name" value="Ank"/>
    <property type="match status" value="1"/>
</dbReference>
<evidence type="ECO:0000256" key="2">
    <source>
        <dbReference type="ARBA" id="ARBA00023043"/>
    </source>
</evidence>
<evidence type="ECO:0000259" key="5">
    <source>
        <dbReference type="PROSITE" id="PS50188"/>
    </source>
</evidence>
<dbReference type="PANTHER" id="PTHR24198:SF165">
    <property type="entry name" value="ANKYRIN REPEAT-CONTAINING PROTEIN-RELATED"/>
    <property type="match status" value="1"/>
</dbReference>
<dbReference type="PROSITE" id="PS50188">
    <property type="entry name" value="B302_SPRY"/>
    <property type="match status" value="1"/>
</dbReference>
<feature type="region of interest" description="Disordered" evidence="4">
    <location>
        <begin position="519"/>
        <end position="549"/>
    </location>
</feature>
<dbReference type="SMART" id="SM00248">
    <property type="entry name" value="ANK"/>
    <property type="match status" value="6"/>
</dbReference>
<feature type="repeat" description="ANK" evidence="3">
    <location>
        <begin position="1216"/>
        <end position="1248"/>
    </location>
</feature>
<dbReference type="Gene3D" id="1.25.40.20">
    <property type="entry name" value="Ankyrin repeat-containing domain"/>
    <property type="match status" value="2"/>
</dbReference>
<dbReference type="InterPro" id="IPR013320">
    <property type="entry name" value="ConA-like_dom_sf"/>
</dbReference>
<keyword evidence="1" id="KW-0677">Repeat</keyword>
<dbReference type="SUPFAM" id="SSF48403">
    <property type="entry name" value="Ankyrin repeat"/>
    <property type="match status" value="2"/>
</dbReference>
<name>A0A9P4W2Z1_CURKU</name>
<feature type="compositionally biased region" description="Basic and acidic residues" evidence="4">
    <location>
        <begin position="289"/>
        <end position="299"/>
    </location>
</feature>
<feature type="compositionally biased region" description="Polar residues" evidence="4">
    <location>
        <begin position="265"/>
        <end position="288"/>
    </location>
</feature>
<dbReference type="Gene3D" id="2.60.120.920">
    <property type="match status" value="1"/>
</dbReference>
<dbReference type="PROSITE" id="PS50297">
    <property type="entry name" value="ANK_REP_REGION"/>
    <property type="match status" value="2"/>
</dbReference>
<dbReference type="InterPro" id="IPR001870">
    <property type="entry name" value="B30.2/SPRY"/>
</dbReference>
<evidence type="ECO:0000256" key="1">
    <source>
        <dbReference type="ARBA" id="ARBA00022737"/>
    </source>
</evidence>
<dbReference type="InterPro" id="IPR002110">
    <property type="entry name" value="Ankyrin_rpt"/>
</dbReference>
<dbReference type="SUPFAM" id="SSF49899">
    <property type="entry name" value="Concanavalin A-like lectins/glucanases"/>
    <property type="match status" value="1"/>
</dbReference>
<dbReference type="SMART" id="SM00449">
    <property type="entry name" value="SPRY"/>
    <property type="match status" value="1"/>
</dbReference>
<keyword evidence="2 3" id="KW-0040">ANK repeat</keyword>
<proteinExistence type="predicted"/>
<dbReference type="InterPro" id="IPR003877">
    <property type="entry name" value="SPRY_dom"/>
</dbReference>
<feature type="compositionally biased region" description="Low complexity" evidence="4">
    <location>
        <begin position="236"/>
        <end position="248"/>
    </location>
</feature>
<dbReference type="OrthoDB" id="194358at2759"/>
<evidence type="ECO:0000313" key="6">
    <source>
        <dbReference type="EMBL" id="KAF2995700.1"/>
    </source>
</evidence>
<dbReference type="Pfam" id="PF00622">
    <property type="entry name" value="SPRY"/>
    <property type="match status" value="1"/>
</dbReference>
<feature type="region of interest" description="Disordered" evidence="4">
    <location>
        <begin position="1265"/>
        <end position="1319"/>
    </location>
</feature>
<feature type="compositionally biased region" description="Basic and acidic residues" evidence="4">
    <location>
        <begin position="1265"/>
        <end position="1290"/>
    </location>
</feature>
<dbReference type="PROSITE" id="PS50088">
    <property type="entry name" value="ANK_REPEAT"/>
    <property type="match status" value="2"/>
</dbReference>
<gene>
    <name evidence="6" type="ORF">E8E13_003650</name>
</gene>
<dbReference type="InterPro" id="IPR043136">
    <property type="entry name" value="B30.2/SPRY_sf"/>
</dbReference>
<dbReference type="EMBL" id="SWKU01000031">
    <property type="protein sequence ID" value="KAF2995700.1"/>
    <property type="molecule type" value="Genomic_DNA"/>
</dbReference>
<evidence type="ECO:0000256" key="3">
    <source>
        <dbReference type="PROSITE-ProRule" id="PRU00023"/>
    </source>
</evidence>
<dbReference type="InterPro" id="IPR036770">
    <property type="entry name" value="Ankyrin_rpt-contain_sf"/>
</dbReference>
<dbReference type="CDD" id="cd12885">
    <property type="entry name" value="SPRY_RanBP_like"/>
    <property type="match status" value="1"/>
</dbReference>
<dbReference type="InterPro" id="IPR044736">
    <property type="entry name" value="Gid1/RanBPM/SPLA_SPRY"/>
</dbReference>
<feature type="compositionally biased region" description="Basic and acidic residues" evidence="4">
    <location>
        <begin position="1299"/>
        <end position="1318"/>
    </location>
</feature>
<accession>A0A9P4W2Z1</accession>
<organism evidence="6 7">
    <name type="scientific">Curvularia kusanoi</name>
    <name type="common">Cochliobolus kusanoi</name>
    <dbReference type="NCBI Taxonomy" id="90978"/>
    <lineage>
        <taxon>Eukaryota</taxon>
        <taxon>Fungi</taxon>
        <taxon>Dikarya</taxon>
        <taxon>Ascomycota</taxon>
        <taxon>Pezizomycotina</taxon>
        <taxon>Dothideomycetes</taxon>
        <taxon>Pleosporomycetidae</taxon>
        <taxon>Pleosporales</taxon>
        <taxon>Pleosporineae</taxon>
        <taxon>Pleosporaceae</taxon>
        <taxon>Curvularia</taxon>
    </lineage>
</organism>
<evidence type="ECO:0000256" key="4">
    <source>
        <dbReference type="SAM" id="MobiDB-lite"/>
    </source>
</evidence>
<dbReference type="Pfam" id="PF12796">
    <property type="entry name" value="Ank_2"/>
    <property type="match status" value="2"/>
</dbReference>
<feature type="repeat" description="ANK" evidence="3">
    <location>
        <begin position="1325"/>
        <end position="1347"/>
    </location>
</feature>
<dbReference type="PANTHER" id="PTHR24198">
    <property type="entry name" value="ANKYRIN REPEAT AND PROTEIN KINASE DOMAIN-CONTAINING PROTEIN"/>
    <property type="match status" value="1"/>
</dbReference>
<evidence type="ECO:0000313" key="7">
    <source>
        <dbReference type="Proteomes" id="UP000801428"/>
    </source>
</evidence>
<protein>
    <recommendedName>
        <fullName evidence="5">B30.2/SPRY domain-containing protein</fullName>
    </recommendedName>
</protein>
<dbReference type="Proteomes" id="UP000801428">
    <property type="component" value="Unassembled WGS sequence"/>
</dbReference>
<sequence length="1797" mass="201431">MNISVRSFSLAHQPDELTTTFQSPRIDNSSAVLMTLSSSVADSEKQAEFALDLFSDIAPLLALFGDEFAKQFASESLTWVDHLISAMVPLGILTTIRGAIRVQGPRIVRSFIGRGRETRALAEIELMSSTSKEVCELFNGKSIIRAIGKPKIAQILVFPEEYNRLQRKYNDEASGSGSAEMDRSCGIHTLETAMAADPNLPPQRTFEMKCDPYHSKSYMFMEELVKGGRELLRSSTTKLLRSSTTKLSGLRKPKGAADPEKAESGTPQPNSSAPESTKASKQQSGPSSKRSDTKAEGTDFKLPGPPNLQLGLSSDQFETRSIKKRHEIFAAAVIAVILQLGASATLSRRVLGPAEQHVEPVAKRESNLSRVTKPEHQKAKDNFTWKDILECLKHLYSLTKQDDVKWKGYTVCGAVAAGAGFIAQLIGLRGLAYPCSIAHLLAVILMAFVRAMIRRRLGHVPIHRVAFSRYEIDYLATQLVHSRDFREQTGDFSSKDSTNKNKKDTEHVLRWKVKTAIKPAGPATSDVPNVTEPLETPSQQTPTPAMVSKDDSSCQQLLQISATVSKNGSSCQQLLRVRERLGDLCEWQSTALEAAKSLALSIEAFMDTFFDLNKGGNSEIQPDWFVETVGLSSNEGVNQGNFIHIPIQKSKTGNKWQTNVGIIEAILSLWMATIESTTKADKKKAKAKQNQAADASESSQGSSNWRYKKSGIDLRYKFCRIIGDAYDDDVLNRDLSWWVDELIADQSDGCYKAENEEPSWHHSNARTDMDLIIGFNSSQNHLDSSGRKPCDPRTRELAISDANALSTILAQHLFTSFMWTVVEKLPRDFLRRGSENNEQLVNIEGRRAFDPRDFEKTWYCPTLRHRKLTKLVREIEKSGLGSYTDILLCMIPAFSSKDLLPNHAMLKLIPPVQHDHGWVATAGDYTRLLRTSIQTSPPEMLCYNVIVAVMDFLYLAYEPYDSFVKPHDDLMDALQDLTNELFTVKFEPILKEMVPLYSTQQRWKRFEEIFFLCGSEQDRIRDKALPEIKKSAESAVSVFESFDQASLATRLGFCPTFKGLYKFLERKATGFQGQVTIGMLRPFRWYQFNEGDSLDIFGWSPWHYAALVDYEALADDDYWFHRRASPFSRTKKLQIHRILDNIQRSPVHVAVAAGNTIAFRDILANIADEDKGTTLNASGLDQMNTLHLAAQCGSQRIVAMILEQTPRQPLTHSDFWGRGAIHIAASYGHDKICQKLLANGADPHSIDLIGKAPLDYVLKGDAPFKDAGDPMEKQEAIKPNEGDRSADHKLFTGGPHLPAADDRAVGETEMDKKQKHSDPLATNLAGRTALHVAVEEGKNDVAEYLLNLRPLQGNSKDEEGAITECWPSDVNYCDPNFDQSPLSWACERGHQDIVEELLKCADIDVNKPASQYENLTPLHFAARADVTKTVKLLLDDPRTDIDAKKHLCPILESIAKVAWSFWNNDALQSMVKEQLGDKVILKLFEMSESLRDTVLWPAFARRALECGITRIEVKPGIAHMPARLNDIELMRNLCSKISKDVIKSQSVDEDGWTCIEYANTYRSEPLGKEMEQLAQEFTDLQHVHTMPSCLEMEQVKTAVLHKECTRTGHSKCIGIHVIEVDKDARTDEQEMPTLALLRTTKCVPPPSSRTVIYHEIKILEEGVPHTMIAIGFCNRQYGRDRMLGWQGHSFGYHNDDGKLFVNWYEEHGTRLELSRYHVGDTAGVGLNLETGEGFVTLNGKLLETNEAFAHDYNKFNNKKMYPCVGYDNEESGVGLKFEWNLGGSLDTHPFVYKDLHK</sequence>
<feature type="region of interest" description="Disordered" evidence="4">
    <location>
        <begin position="236"/>
        <end position="313"/>
    </location>
</feature>
<comment type="caution">
    <text evidence="6">The sequence shown here is derived from an EMBL/GenBank/DDBJ whole genome shotgun (WGS) entry which is preliminary data.</text>
</comment>
<feature type="region of interest" description="Disordered" evidence="4">
    <location>
        <begin position="682"/>
        <end position="704"/>
    </location>
</feature>
<keyword evidence="7" id="KW-1185">Reference proteome</keyword>